<evidence type="ECO:0000256" key="2">
    <source>
        <dbReference type="ARBA" id="ARBA00022630"/>
    </source>
</evidence>
<dbReference type="InterPro" id="IPR003382">
    <property type="entry name" value="Flavoprotein"/>
</dbReference>
<evidence type="ECO:0000256" key="3">
    <source>
        <dbReference type="ARBA" id="ARBA00022643"/>
    </source>
</evidence>
<organism evidence="6 7">
    <name type="scientific">Campylobacter avium LMG 24591</name>
    <dbReference type="NCBI Taxonomy" id="522484"/>
    <lineage>
        <taxon>Bacteria</taxon>
        <taxon>Pseudomonadati</taxon>
        <taxon>Campylobacterota</taxon>
        <taxon>Epsilonproteobacteria</taxon>
        <taxon>Campylobacterales</taxon>
        <taxon>Campylobacteraceae</taxon>
        <taxon>Campylobacter</taxon>
    </lineage>
</organism>
<dbReference type="GO" id="GO:0008694">
    <property type="term" value="F:4-hydroxy-3-polyprenylbenzoate decarboxylase activity"/>
    <property type="evidence" value="ECO:0007669"/>
    <property type="project" value="UniProtKB-EC"/>
</dbReference>
<dbReference type="Proteomes" id="UP000201169">
    <property type="component" value="Chromosome"/>
</dbReference>
<gene>
    <name evidence="6" type="primary">ubiX</name>
    <name evidence="6" type="ORF">CAV_1048</name>
</gene>
<keyword evidence="6" id="KW-0456">Lyase</keyword>
<dbReference type="OrthoDB" id="9781577at2"/>
<evidence type="ECO:0000256" key="1">
    <source>
        <dbReference type="ARBA" id="ARBA00022602"/>
    </source>
</evidence>
<dbReference type="AlphaFoldDB" id="A0A222MYA4"/>
<keyword evidence="7" id="KW-1185">Reference proteome</keyword>
<reference evidence="6 7" key="1">
    <citation type="submission" date="2017-07" db="EMBL/GenBank/DDBJ databases">
        <title>Analysis of two Campylobacter avium genomes and identification of a novel hippuricase gene.</title>
        <authorList>
            <person name="Miller W.G."/>
            <person name="Chapman M.H."/>
            <person name="Yee E."/>
            <person name="Revez J."/>
            <person name="Bono J.L."/>
            <person name="Rossi M."/>
        </authorList>
    </citation>
    <scope>NUCLEOTIDE SEQUENCE [LARGE SCALE GENOMIC DNA]</scope>
    <source>
        <strain evidence="6 7">LMG 24591</strain>
    </source>
</reference>
<dbReference type="NCBIfam" id="TIGR00421">
    <property type="entry name" value="ubiX_pad"/>
    <property type="match status" value="1"/>
</dbReference>
<accession>A0A222MYA4</accession>
<evidence type="ECO:0000259" key="5">
    <source>
        <dbReference type="Pfam" id="PF02441"/>
    </source>
</evidence>
<dbReference type="RefSeq" id="WP_094325453.1">
    <property type="nucleotide sequence ID" value="NZ_CP022347.1"/>
</dbReference>
<dbReference type="InterPro" id="IPR004507">
    <property type="entry name" value="UbiX-like"/>
</dbReference>
<evidence type="ECO:0000313" key="6">
    <source>
        <dbReference type="EMBL" id="ASQ30700.1"/>
    </source>
</evidence>
<evidence type="ECO:0000313" key="7">
    <source>
        <dbReference type="Proteomes" id="UP000201169"/>
    </source>
</evidence>
<keyword evidence="1" id="KW-0637">Prenyltransferase</keyword>
<dbReference type="Pfam" id="PF02441">
    <property type="entry name" value="Flavoprotein"/>
    <property type="match status" value="1"/>
</dbReference>
<feature type="domain" description="Flavoprotein" evidence="5">
    <location>
        <begin position="1"/>
        <end position="179"/>
    </location>
</feature>
<protein>
    <submittedName>
        <fullName evidence="6">3-octaprenyl-4-hydroxybenzoate carboxy-lyase</fullName>
        <ecNumber evidence="6">4.1.1.98</ecNumber>
    </submittedName>
</protein>
<proteinExistence type="predicted"/>
<dbReference type="Gene3D" id="3.40.50.1950">
    <property type="entry name" value="Flavin prenyltransferase-like"/>
    <property type="match status" value="1"/>
</dbReference>
<sequence>MKILVLISGASGVELGFYLLKALENISDVKTYCVLSDSALKSFCAENKTDENPIDFFTKKLKLAKTEFFNNNNLAAPISSGSFGIDKTIIAPCSINTLAQIYSGFADTLISRAAAVALKERKSLIIALREMPLSSIVLKQAYKLSKQGVIIAPPIYANYSKNENLQDLINFFVGKWLSLMDIEHNLYKKWE</sequence>
<dbReference type="SUPFAM" id="SSF52507">
    <property type="entry name" value="Homo-oligomeric flavin-containing Cys decarboxylases, HFCD"/>
    <property type="match status" value="1"/>
</dbReference>
<dbReference type="InterPro" id="IPR036551">
    <property type="entry name" value="Flavin_trans-like"/>
</dbReference>
<dbReference type="EMBL" id="CP022347">
    <property type="protein sequence ID" value="ASQ30700.1"/>
    <property type="molecule type" value="Genomic_DNA"/>
</dbReference>
<dbReference type="KEGG" id="cavi:CAV_1048"/>
<dbReference type="GO" id="GO:0004659">
    <property type="term" value="F:prenyltransferase activity"/>
    <property type="evidence" value="ECO:0007669"/>
    <property type="project" value="UniProtKB-KW"/>
</dbReference>
<keyword evidence="4" id="KW-0808">Transferase</keyword>
<keyword evidence="2" id="KW-0285">Flavoprotein</keyword>
<keyword evidence="3" id="KW-0288">FMN</keyword>
<name>A0A222MYA4_9BACT</name>
<dbReference type="EC" id="4.1.1.98" evidence="6"/>
<evidence type="ECO:0000256" key="4">
    <source>
        <dbReference type="ARBA" id="ARBA00022679"/>
    </source>
</evidence>
<dbReference type="NCBIfam" id="NF004685">
    <property type="entry name" value="PRK06029.1"/>
    <property type="match status" value="1"/>
</dbReference>